<reference evidence="3" key="1">
    <citation type="submission" date="2016-11" db="UniProtKB">
        <authorList>
            <consortium name="WormBaseParasite"/>
        </authorList>
    </citation>
    <scope>IDENTIFICATION</scope>
</reference>
<protein>
    <submittedName>
        <fullName evidence="3">Secreted protein</fullName>
    </submittedName>
</protein>
<accession>A0A1I7X8U0</accession>
<dbReference type="AlphaFoldDB" id="A0A1I7X8U0"/>
<name>A0A1I7X8U0_HETBA</name>
<keyword evidence="1" id="KW-0472">Membrane</keyword>
<sequence length="92" mass="10339">MHIYYVLPLFCFIALVDGYVSPALYRRLFLKEGVPSNMIPEKEILQSQIAKLVNAFNFPASAGSSLFSNIVSTLSYSLINNSIMLPKMYTLN</sequence>
<evidence type="ECO:0000256" key="1">
    <source>
        <dbReference type="SAM" id="Phobius"/>
    </source>
</evidence>
<evidence type="ECO:0000313" key="3">
    <source>
        <dbReference type="WBParaSite" id="Hba_13911"/>
    </source>
</evidence>
<proteinExistence type="predicted"/>
<dbReference type="WBParaSite" id="Hba_13911">
    <property type="protein sequence ID" value="Hba_13911"/>
    <property type="gene ID" value="Hba_13911"/>
</dbReference>
<feature type="transmembrane region" description="Helical" evidence="1">
    <location>
        <begin position="6"/>
        <end position="25"/>
    </location>
</feature>
<keyword evidence="1" id="KW-0812">Transmembrane</keyword>
<keyword evidence="2" id="KW-1185">Reference proteome</keyword>
<keyword evidence="1" id="KW-1133">Transmembrane helix</keyword>
<dbReference type="Proteomes" id="UP000095283">
    <property type="component" value="Unplaced"/>
</dbReference>
<organism evidence="2 3">
    <name type="scientific">Heterorhabditis bacteriophora</name>
    <name type="common">Entomopathogenic nematode worm</name>
    <dbReference type="NCBI Taxonomy" id="37862"/>
    <lineage>
        <taxon>Eukaryota</taxon>
        <taxon>Metazoa</taxon>
        <taxon>Ecdysozoa</taxon>
        <taxon>Nematoda</taxon>
        <taxon>Chromadorea</taxon>
        <taxon>Rhabditida</taxon>
        <taxon>Rhabditina</taxon>
        <taxon>Rhabditomorpha</taxon>
        <taxon>Strongyloidea</taxon>
        <taxon>Heterorhabditidae</taxon>
        <taxon>Heterorhabditis</taxon>
    </lineage>
</organism>
<evidence type="ECO:0000313" key="2">
    <source>
        <dbReference type="Proteomes" id="UP000095283"/>
    </source>
</evidence>